<evidence type="ECO:0000313" key="5">
    <source>
        <dbReference type="Proteomes" id="UP001370490"/>
    </source>
</evidence>
<dbReference type="InterPro" id="IPR002885">
    <property type="entry name" value="PPR_rpt"/>
</dbReference>
<name>A0AAN8UUU3_9MAGN</name>
<evidence type="ECO:0000313" key="4">
    <source>
        <dbReference type="EMBL" id="KAK6915867.1"/>
    </source>
</evidence>
<evidence type="ECO:0000256" key="1">
    <source>
        <dbReference type="ARBA" id="ARBA00022737"/>
    </source>
</evidence>
<keyword evidence="5" id="KW-1185">Reference proteome</keyword>
<feature type="repeat" description="PPR" evidence="3">
    <location>
        <begin position="149"/>
        <end position="183"/>
    </location>
</feature>
<evidence type="ECO:0000256" key="2">
    <source>
        <dbReference type="PROSITE-ProRule" id="PRU00339"/>
    </source>
</evidence>
<comment type="caution">
    <text evidence="4">The sequence shown here is derived from an EMBL/GenBank/DDBJ whole genome shotgun (WGS) entry which is preliminary data.</text>
</comment>
<dbReference type="Gene3D" id="1.25.40.10">
    <property type="entry name" value="Tetratricopeptide repeat domain"/>
    <property type="match status" value="3"/>
</dbReference>
<dbReference type="AlphaFoldDB" id="A0AAN8UUU3"/>
<proteinExistence type="predicted"/>
<dbReference type="PANTHER" id="PTHR47937">
    <property type="entry name" value="PLASTID TRANSCRIPTIONALLY ACTIVE CHROMOSOME 2-LIKE PROTEIN"/>
    <property type="match status" value="1"/>
</dbReference>
<dbReference type="NCBIfam" id="TIGR00756">
    <property type="entry name" value="PPR"/>
    <property type="match status" value="4"/>
</dbReference>
<dbReference type="InterPro" id="IPR052308">
    <property type="entry name" value="PPR_domain-containing"/>
</dbReference>
<dbReference type="SUPFAM" id="SSF48452">
    <property type="entry name" value="TPR-like"/>
    <property type="match status" value="1"/>
</dbReference>
<accession>A0AAN8UUU3</accession>
<dbReference type="Proteomes" id="UP001370490">
    <property type="component" value="Unassembled WGS sequence"/>
</dbReference>
<dbReference type="PANTHER" id="PTHR47937:SF2">
    <property type="entry name" value="PENTATRICOPEPTIDE (PPR) REPEAT-CONTAINING PROTEIN, PF01535'-RELATED"/>
    <property type="match status" value="1"/>
</dbReference>
<feature type="repeat" description="TPR" evidence="2">
    <location>
        <begin position="183"/>
        <end position="216"/>
    </location>
</feature>
<dbReference type="PROSITE" id="PS50005">
    <property type="entry name" value="TPR"/>
    <property type="match status" value="1"/>
</dbReference>
<protein>
    <submittedName>
        <fullName evidence="4">Pentatricopeptide repeat</fullName>
    </submittedName>
</protein>
<keyword evidence="1" id="KW-0677">Repeat</keyword>
<dbReference type="InterPro" id="IPR019734">
    <property type="entry name" value="TPR_rpt"/>
</dbReference>
<keyword evidence="2" id="KW-0802">TPR repeat</keyword>
<dbReference type="PROSITE" id="PS51375">
    <property type="entry name" value="PPR"/>
    <property type="match status" value="2"/>
</dbReference>
<organism evidence="4 5">
    <name type="scientific">Dillenia turbinata</name>
    <dbReference type="NCBI Taxonomy" id="194707"/>
    <lineage>
        <taxon>Eukaryota</taxon>
        <taxon>Viridiplantae</taxon>
        <taxon>Streptophyta</taxon>
        <taxon>Embryophyta</taxon>
        <taxon>Tracheophyta</taxon>
        <taxon>Spermatophyta</taxon>
        <taxon>Magnoliopsida</taxon>
        <taxon>eudicotyledons</taxon>
        <taxon>Gunneridae</taxon>
        <taxon>Pentapetalae</taxon>
        <taxon>Dilleniales</taxon>
        <taxon>Dilleniaceae</taxon>
        <taxon>Dillenia</taxon>
    </lineage>
</organism>
<gene>
    <name evidence="4" type="ORF">RJ641_018728</name>
</gene>
<dbReference type="EMBL" id="JBAMMX010000024">
    <property type="protein sequence ID" value="KAK6915867.1"/>
    <property type="molecule type" value="Genomic_DNA"/>
</dbReference>
<dbReference type="InterPro" id="IPR011990">
    <property type="entry name" value="TPR-like_helical_dom_sf"/>
</dbReference>
<evidence type="ECO:0000256" key="3">
    <source>
        <dbReference type="PROSITE-ProRule" id="PRU00708"/>
    </source>
</evidence>
<dbReference type="Pfam" id="PF01535">
    <property type="entry name" value="PPR"/>
    <property type="match status" value="5"/>
</dbReference>
<feature type="repeat" description="PPR" evidence="3">
    <location>
        <begin position="9"/>
        <end position="43"/>
    </location>
</feature>
<sequence length="334" mass="38096">MLNKEHGADSLVYNNLIKGFINLGNLDKANELFDEIKKRCCVYGGSVDATFIDWFFKQGREKEAMESYKSLLDQPSKMTLDTCNVLLELLLKHNRKTEAWALFHQMWKIRSPYVSAVTSDTFNIMVNGFFRLGNISEAFDVFKLNGLNRLATYNNIITRCCEHGMLEDAEKLFAEVGAKWVSPDVYRALIDAYFKQERIEDALQTFNKMVDVSLSELAGEPATSLFGELIKYGKVAETVPILTKMGRRNPKPDPTIYEVVVMGLCNNALLDEARDIVGQQMRYGVGVTPALRDCVLDTFGRAGRNEEIERLLEIERHGFVQLEVKYNNYIKLQI</sequence>
<reference evidence="4 5" key="1">
    <citation type="submission" date="2023-12" db="EMBL/GenBank/DDBJ databases">
        <title>A high-quality genome assembly for Dillenia turbinata (Dilleniales).</title>
        <authorList>
            <person name="Chanderbali A."/>
        </authorList>
    </citation>
    <scope>NUCLEOTIDE SEQUENCE [LARGE SCALE GENOMIC DNA]</scope>
    <source>
        <strain evidence="4">LSX21</strain>
        <tissue evidence="4">Leaf</tissue>
    </source>
</reference>